<dbReference type="STRING" id="158189.SpiBuddy_2749"/>
<gene>
    <name evidence="1" type="ordered locus">SpiBuddy_2749</name>
</gene>
<evidence type="ECO:0000313" key="2">
    <source>
        <dbReference type="Proteomes" id="UP000008466"/>
    </source>
</evidence>
<accession>F0RRV3</accession>
<dbReference type="InterPro" id="IPR007553">
    <property type="entry name" value="2-thiour_desulf"/>
</dbReference>
<organism evidence="1 2">
    <name type="scientific">Sphaerochaeta globosa (strain ATCC BAA-1886 / DSM 22777 / Buddy)</name>
    <name type="common">Spirochaeta sp. (strain Buddy)</name>
    <dbReference type="NCBI Taxonomy" id="158189"/>
    <lineage>
        <taxon>Bacteria</taxon>
        <taxon>Pseudomonadati</taxon>
        <taxon>Spirochaetota</taxon>
        <taxon>Spirochaetia</taxon>
        <taxon>Spirochaetales</taxon>
        <taxon>Sphaerochaetaceae</taxon>
        <taxon>Sphaerochaeta</taxon>
    </lineage>
</organism>
<dbReference type="Pfam" id="PF04463">
    <property type="entry name" value="2-thiour_desulf"/>
    <property type="match status" value="1"/>
</dbReference>
<dbReference type="PANTHER" id="PTHR30087">
    <property type="entry name" value="INNER MEMBRANE PROTEIN"/>
    <property type="match status" value="1"/>
</dbReference>
<dbReference type="PANTHER" id="PTHR30087:SF1">
    <property type="entry name" value="HYPOTHETICAL CYTOSOLIC PROTEIN"/>
    <property type="match status" value="1"/>
</dbReference>
<protein>
    <submittedName>
        <fullName evidence="1">Uncharacterized protein</fullName>
    </submittedName>
</protein>
<dbReference type="HOGENOM" id="CLU_076318_1_1_12"/>
<dbReference type="KEGG" id="sbu:SpiBuddy_2749"/>
<dbReference type="OrthoDB" id="9797779at2"/>
<dbReference type="Proteomes" id="UP000008466">
    <property type="component" value="Chromosome"/>
</dbReference>
<dbReference type="EMBL" id="CP002541">
    <property type="protein sequence ID" value="ADY14558.1"/>
    <property type="molecule type" value="Genomic_DNA"/>
</dbReference>
<sequence>MKKPPLLISACLAGKNCRYDASSATLSCLAELREHYELIEVCPEQLGGLLTPRPCTELVKERVLTKDALDFTEQFLSGAKKALLIAQLQACNIALLMERSPSCGSHTVYDGTFSGTLIEGEGVFAHLLRQMGFAIYTAQTIEVLMKANTAWCESEPR</sequence>
<reference evidence="2" key="1">
    <citation type="submission" date="2011-02" db="EMBL/GenBank/DDBJ databases">
        <title>Complete sequence of Spirochaeta sp. Buddy.</title>
        <authorList>
            <person name="Lucas S."/>
            <person name="Copeland A."/>
            <person name="Lapidus A."/>
            <person name="Cheng J.-F."/>
            <person name="Goodwin L."/>
            <person name="Pitluck S."/>
            <person name="Zeytun A."/>
            <person name="Detter J.C."/>
            <person name="Han C."/>
            <person name="Tapia R."/>
            <person name="Land M."/>
            <person name="Hauser L."/>
            <person name="Kyrpides N."/>
            <person name="Ivanova N."/>
            <person name="Mikhailova N."/>
            <person name="Pagani I."/>
            <person name="Ritalahti K.M."/>
            <person name="Loeffler F.E."/>
            <person name="Woyke T."/>
        </authorList>
    </citation>
    <scope>NUCLEOTIDE SEQUENCE [LARGE SCALE GENOMIC DNA]</scope>
    <source>
        <strain evidence="2">ATCC BAA-1886 / DSM 22777 / Buddy</strain>
    </source>
</reference>
<dbReference type="AlphaFoldDB" id="F0RRV3"/>
<proteinExistence type="predicted"/>
<name>F0RRV3_SPHGB</name>
<dbReference type="RefSeq" id="WP_013608402.1">
    <property type="nucleotide sequence ID" value="NC_015152.1"/>
</dbReference>
<evidence type="ECO:0000313" key="1">
    <source>
        <dbReference type="EMBL" id="ADY14558.1"/>
    </source>
</evidence>
<keyword evidence="2" id="KW-1185">Reference proteome</keyword>
<dbReference type="eggNOG" id="COG1683">
    <property type="taxonomic scope" value="Bacteria"/>
</dbReference>